<keyword evidence="2" id="KW-1185">Reference proteome</keyword>
<dbReference type="GO" id="GO:0003676">
    <property type="term" value="F:nucleic acid binding"/>
    <property type="evidence" value="ECO:0007669"/>
    <property type="project" value="InterPro"/>
</dbReference>
<sequence>MRLCGDILHDIHWWYNFMSTLNWKSFLRNTDPVTSVYTDACKTGAGGVFGTDWFYVNWKEDFPFAQTLHINEQEAFAVALAAKRWAKCWQNKRVYIYCDNSSTVGCINKSTSKNKLLMSFLRKLFWMSATNNFHLVAIHLPGKQNDMADAVSRLHELKLCQFFLKECLPTPLFVHHLVSHMSCRSLRFLLFRLTGTL</sequence>
<organism evidence="1 2">
    <name type="scientific">Mytilus coruscus</name>
    <name type="common">Sea mussel</name>
    <dbReference type="NCBI Taxonomy" id="42192"/>
    <lineage>
        <taxon>Eukaryota</taxon>
        <taxon>Metazoa</taxon>
        <taxon>Spiralia</taxon>
        <taxon>Lophotrochozoa</taxon>
        <taxon>Mollusca</taxon>
        <taxon>Bivalvia</taxon>
        <taxon>Autobranchia</taxon>
        <taxon>Pteriomorphia</taxon>
        <taxon>Mytilida</taxon>
        <taxon>Mytiloidea</taxon>
        <taxon>Mytilidae</taxon>
        <taxon>Mytilinae</taxon>
        <taxon>Mytilus</taxon>
    </lineage>
</organism>
<dbReference type="PANTHER" id="PTHR33050">
    <property type="entry name" value="REVERSE TRANSCRIPTASE DOMAIN-CONTAINING PROTEIN"/>
    <property type="match status" value="1"/>
</dbReference>
<dbReference type="CDD" id="cd09275">
    <property type="entry name" value="RNase_HI_RT_DIRS1"/>
    <property type="match status" value="1"/>
</dbReference>
<dbReference type="Gene3D" id="3.30.420.10">
    <property type="entry name" value="Ribonuclease H-like superfamily/Ribonuclease H"/>
    <property type="match status" value="1"/>
</dbReference>
<dbReference type="InterPro" id="IPR052055">
    <property type="entry name" value="Hepadnavirus_pol/RT"/>
</dbReference>
<name>A0A6J8D9W9_MYTCO</name>
<dbReference type="OrthoDB" id="6109162at2759"/>
<dbReference type="EMBL" id="CACVKT020006950">
    <property type="protein sequence ID" value="CAC5404417.1"/>
    <property type="molecule type" value="Genomic_DNA"/>
</dbReference>
<dbReference type="InterPro" id="IPR012337">
    <property type="entry name" value="RNaseH-like_sf"/>
</dbReference>
<dbReference type="SUPFAM" id="SSF53098">
    <property type="entry name" value="Ribonuclease H-like"/>
    <property type="match status" value="1"/>
</dbReference>
<proteinExistence type="predicted"/>
<dbReference type="InterPro" id="IPR036397">
    <property type="entry name" value="RNaseH_sf"/>
</dbReference>
<reference evidence="1 2" key="1">
    <citation type="submission" date="2020-06" db="EMBL/GenBank/DDBJ databases">
        <authorList>
            <person name="Li R."/>
            <person name="Bekaert M."/>
        </authorList>
    </citation>
    <scope>NUCLEOTIDE SEQUENCE [LARGE SCALE GENOMIC DNA]</scope>
    <source>
        <strain evidence="2">wild</strain>
    </source>
</reference>
<evidence type="ECO:0000313" key="2">
    <source>
        <dbReference type="Proteomes" id="UP000507470"/>
    </source>
</evidence>
<dbReference type="PANTHER" id="PTHR33050:SF8">
    <property type="entry name" value="REVERSE TRANSCRIPTASE DOMAIN-CONTAINING PROTEIN"/>
    <property type="match status" value="1"/>
</dbReference>
<protein>
    <recommendedName>
        <fullName evidence="3">RNase H type-1 domain-containing protein</fullName>
    </recommendedName>
</protein>
<evidence type="ECO:0008006" key="3">
    <source>
        <dbReference type="Google" id="ProtNLM"/>
    </source>
</evidence>
<gene>
    <name evidence="1" type="ORF">MCOR_38207</name>
</gene>
<dbReference type="AlphaFoldDB" id="A0A6J8D9W9"/>
<dbReference type="Proteomes" id="UP000507470">
    <property type="component" value="Unassembled WGS sequence"/>
</dbReference>
<evidence type="ECO:0000313" key="1">
    <source>
        <dbReference type="EMBL" id="CAC5404417.1"/>
    </source>
</evidence>
<accession>A0A6J8D9W9</accession>